<comment type="caution">
    <text evidence="8">The sequence shown here is derived from an EMBL/GenBank/DDBJ whole genome shotgun (WGS) entry which is preliminary data.</text>
</comment>
<feature type="transmembrane region" description="Helical" evidence="7">
    <location>
        <begin position="433"/>
        <end position="453"/>
    </location>
</feature>
<feature type="transmembrane region" description="Helical" evidence="7">
    <location>
        <begin position="373"/>
        <end position="397"/>
    </location>
</feature>
<keyword evidence="4 7" id="KW-1133">Transmembrane helix</keyword>
<feature type="transmembrane region" description="Helical" evidence="7">
    <location>
        <begin position="236"/>
        <end position="255"/>
    </location>
</feature>
<organism evidence="8 9">
    <name type="scientific">Pelagicoccus mobilis</name>
    <dbReference type="NCBI Taxonomy" id="415221"/>
    <lineage>
        <taxon>Bacteria</taxon>
        <taxon>Pseudomonadati</taxon>
        <taxon>Verrucomicrobiota</taxon>
        <taxon>Opitutia</taxon>
        <taxon>Puniceicoccales</taxon>
        <taxon>Pelagicoccaceae</taxon>
        <taxon>Pelagicoccus</taxon>
    </lineage>
</organism>
<accession>A0A934RU58</accession>
<protein>
    <submittedName>
        <fullName evidence="8">Sodium/solute symporter</fullName>
    </submittedName>
</protein>
<dbReference type="PROSITE" id="PS50283">
    <property type="entry name" value="NA_SOLUT_SYMP_3"/>
    <property type="match status" value="1"/>
</dbReference>
<evidence type="ECO:0000256" key="6">
    <source>
        <dbReference type="RuleBase" id="RU362091"/>
    </source>
</evidence>
<feature type="transmembrane region" description="Helical" evidence="7">
    <location>
        <begin position="473"/>
        <end position="496"/>
    </location>
</feature>
<feature type="transmembrane region" description="Helical" evidence="7">
    <location>
        <begin position="6"/>
        <end position="26"/>
    </location>
</feature>
<feature type="transmembrane region" description="Helical" evidence="7">
    <location>
        <begin position="276"/>
        <end position="300"/>
    </location>
</feature>
<evidence type="ECO:0000256" key="1">
    <source>
        <dbReference type="ARBA" id="ARBA00004141"/>
    </source>
</evidence>
<dbReference type="GO" id="GO:0005412">
    <property type="term" value="F:D-glucose:sodium symporter activity"/>
    <property type="evidence" value="ECO:0007669"/>
    <property type="project" value="TreeGrafter"/>
</dbReference>
<dbReference type="NCBIfam" id="TIGR00813">
    <property type="entry name" value="sss"/>
    <property type="match status" value="1"/>
</dbReference>
<feature type="transmembrane region" description="Helical" evidence="7">
    <location>
        <begin position="525"/>
        <end position="543"/>
    </location>
</feature>
<proteinExistence type="inferred from homology"/>
<comment type="similarity">
    <text evidence="2 6">Belongs to the sodium:solute symporter (SSF) (TC 2.A.21) family.</text>
</comment>
<dbReference type="Proteomes" id="UP000617628">
    <property type="component" value="Unassembled WGS sequence"/>
</dbReference>
<sequence>MNISSLDLSIVLCYFVFVFWITIRVGRGVKNSEDYFLAGRSMRWPMIGASLFATNISAEQFVGQAGLAMALGLAVANYQMAGVLGFALMGILFLPVYIRLGIATTPQFLKVRYGKDSYRFVSIFQILFLAINAIPVSLYAGGQVMRDLFGWESLLPGVLILAVTTGLYAVIGGLRAVVITDFIQMFILLAGGIMVLLFGLSAVGGWDVFVQKTEDFRSQEGVDLLSMVRPADDPNIPWTAVVFGLTIHSLYFCAVNHSVVQRAMAAKSIHQARMGGIFAALLKCSTVFLIVMPGVIGLMLMRDGFFEVPPESPDQVYSTMIRSLLPVGLVGLVLAGLVAALMSSVDSFLCSASSLITLDWYKPMRPKASEREIVIAGRIAGAILVISAVVWALWVIPHFKFLFDYLAKFGSYSVGGVLACFLGGLMSPIPNRVGGIVTLIFGTLAGVLMWLAVDNAWVGGIVDQLGLDFMKMNFLHAGAVLTVASFVVLFAVSLLFGEKGREGYEASRGVVLMNMEATPKENRQFAIWVVVVALASVAIYWAFW</sequence>
<keyword evidence="9" id="KW-1185">Reference proteome</keyword>
<keyword evidence="5 7" id="KW-0472">Membrane</keyword>
<dbReference type="EMBL" id="JAENIL010000009">
    <property type="protein sequence ID" value="MBK1876461.1"/>
    <property type="molecule type" value="Genomic_DNA"/>
</dbReference>
<feature type="transmembrane region" description="Helical" evidence="7">
    <location>
        <begin position="186"/>
        <end position="206"/>
    </location>
</feature>
<feature type="transmembrane region" description="Helical" evidence="7">
    <location>
        <begin position="80"/>
        <end position="100"/>
    </location>
</feature>
<evidence type="ECO:0000256" key="7">
    <source>
        <dbReference type="SAM" id="Phobius"/>
    </source>
</evidence>
<dbReference type="PANTHER" id="PTHR11819:SF195">
    <property type="entry name" value="SODIUM_GLUCOSE COTRANSPORTER 4"/>
    <property type="match status" value="1"/>
</dbReference>
<feature type="transmembrane region" description="Helical" evidence="7">
    <location>
        <begin position="320"/>
        <end position="341"/>
    </location>
</feature>
<dbReference type="PANTHER" id="PTHR11819">
    <property type="entry name" value="SOLUTE CARRIER FAMILY 5"/>
    <property type="match status" value="1"/>
</dbReference>
<keyword evidence="3 7" id="KW-0812">Transmembrane</keyword>
<evidence type="ECO:0000313" key="8">
    <source>
        <dbReference type="EMBL" id="MBK1876461.1"/>
    </source>
</evidence>
<dbReference type="AlphaFoldDB" id="A0A934RU58"/>
<dbReference type="RefSeq" id="WP_200354678.1">
    <property type="nucleotide sequence ID" value="NZ_JAENIL010000009.1"/>
</dbReference>
<dbReference type="InterPro" id="IPR038377">
    <property type="entry name" value="Na/Glc_symporter_sf"/>
</dbReference>
<feature type="transmembrane region" description="Helical" evidence="7">
    <location>
        <begin position="120"/>
        <end position="142"/>
    </location>
</feature>
<gene>
    <name evidence="8" type="ORF">JIN87_06240</name>
</gene>
<evidence type="ECO:0000256" key="2">
    <source>
        <dbReference type="ARBA" id="ARBA00006434"/>
    </source>
</evidence>
<dbReference type="Pfam" id="PF00474">
    <property type="entry name" value="SSF"/>
    <property type="match status" value="1"/>
</dbReference>
<feature type="transmembrane region" description="Helical" evidence="7">
    <location>
        <begin position="47"/>
        <end position="74"/>
    </location>
</feature>
<evidence type="ECO:0000256" key="3">
    <source>
        <dbReference type="ARBA" id="ARBA00022692"/>
    </source>
</evidence>
<dbReference type="GO" id="GO:0005886">
    <property type="term" value="C:plasma membrane"/>
    <property type="evidence" value="ECO:0007669"/>
    <property type="project" value="TreeGrafter"/>
</dbReference>
<feature type="transmembrane region" description="Helical" evidence="7">
    <location>
        <begin position="154"/>
        <end position="174"/>
    </location>
</feature>
<evidence type="ECO:0000256" key="5">
    <source>
        <dbReference type="ARBA" id="ARBA00023136"/>
    </source>
</evidence>
<feature type="transmembrane region" description="Helical" evidence="7">
    <location>
        <begin position="409"/>
        <end position="426"/>
    </location>
</feature>
<dbReference type="Gene3D" id="1.20.1730.10">
    <property type="entry name" value="Sodium/glucose cotransporter"/>
    <property type="match status" value="1"/>
</dbReference>
<evidence type="ECO:0000256" key="4">
    <source>
        <dbReference type="ARBA" id="ARBA00022989"/>
    </source>
</evidence>
<name>A0A934RU58_9BACT</name>
<dbReference type="InterPro" id="IPR001734">
    <property type="entry name" value="Na/solute_symporter"/>
</dbReference>
<comment type="subcellular location">
    <subcellularLocation>
        <location evidence="1">Membrane</location>
        <topology evidence="1">Multi-pass membrane protein</topology>
    </subcellularLocation>
</comment>
<reference evidence="8" key="1">
    <citation type="submission" date="2021-01" db="EMBL/GenBank/DDBJ databases">
        <title>Modified the classification status of verrucomicrobia.</title>
        <authorList>
            <person name="Feng X."/>
        </authorList>
    </citation>
    <scope>NUCLEOTIDE SEQUENCE</scope>
    <source>
        <strain evidence="8">KCTC 13126</strain>
    </source>
</reference>
<evidence type="ECO:0000313" key="9">
    <source>
        <dbReference type="Proteomes" id="UP000617628"/>
    </source>
</evidence>